<protein>
    <submittedName>
        <fullName evidence="1">Uncharacterized protein</fullName>
    </submittedName>
</protein>
<evidence type="ECO:0000313" key="2">
    <source>
        <dbReference type="Proteomes" id="UP001276150"/>
    </source>
</evidence>
<keyword evidence="2" id="KW-1185">Reference proteome</keyword>
<organism evidence="1 2">
    <name type="scientific">Deinococcus arenicola</name>
    <dbReference type="NCBI Taxonomy" id="2994950"/>
    <lineage>
        <taxon>Bacteria</taxon>
        <taxon>Thermotogati</taxon>
        <taxon>Deinococcota</taxon>
        <taxon>Deinococci</taxon>
        <taxon>Deinococcales</taxon>
        <taxon>Deinococcaceae</taxon>
        <taxon>Deinococcus</taxon>
    </lineage>
</organism>
<dbReference type="Proteomes" id="UP001276150">
    <property type="component" value="Unassembled WGS sequence"/>
</dbReference>
<sequence length="55" mass="6669">MSKAEERIYEDTRTFVTLKEIKREPRPEETDEEILTWMTREIQADKRTLDLLAEL</sequence>
<dbReference type="RefSeq" id="WP_317640978.1">
    <property type="nucleotide sequence ID" value="NZ_JAPMIV010000031.1"/>
</dbReference>
<gene>
    <name evidence="1" type="ORF">ORD21_13630</name>
</gene>
<comment type="caution">
    <text evidence="1">The sequence shown here is derived from an EMBL/GenBank/DDBJ whole genome shotgun (WGS) entry which is preliminary data.</text>
</comment>
<name>A0ABU4DUR9_9DEIO</name>
<dbReference type="EMBL" id="JAPMIV010000031">
    <property type="protein sequence ID" value="MDV6375635.1"/>
    <property type="molecule type" value="Genomic_DNA"/>
</dbReference>
<evidence type="ECO:0000313" key="1">
    <source>
        <dbReference type="EMBL" id="MDV6375635.1"/>
    </source>
</evidence>
<proteinExistence type="predicted"/>
<accession>A0ABU4DUR9</accession>
<reference evidence="1 2" key="1">
    <citation type="submission" date="2022-11" db="EMBL/GenBank/DDBJ databases">
        <title>Deinococcus ZS9-10, Low Temperature and Draught-tolerating, UV-resistant Bacteria from Continental Antarctica.</title>
        <authorList>
            <person name="Cheng L."/>
        </authorList>
    </citation>
    <scope>NUCLEOTIDE SEQUENCE [LARGE SCALE GENOMIC DNA]</scope>
    <source>
        <strain evidence="1 2">ZS9-10</strain>
    </source>
</reference>